<evidence type="ECO:0000256" key="13">
    <source>
        <dbReference type="ARBA" id="ARBA00034808"/>
    </source>
</evidence>
<accession>A0ABS5UPP1</accession>
<keyword evidence="7" id="KW-0269">Exonuclease</keyword>
<sequence>MSATDALHTLFADDGVQAGAPRVLLAAAPPRGGKTEFAFAALLAALERFGGDAAAMTVPDRVIADRLGDRAIRVIGASAQVRPVTTLSAVAFRAIAGERFAAGESAPRLLNGAEQDALLRGVLAAHLAHARVGDLCGTCGLLRAYFASDDWARAVASFEDDAPRAADPDADGTAGAASTDEMFARGVSSAFVDQLRDMLARMNELGASFDREDELVAAARAQGPAGERLELQWRLAFALRREYVAAIERTYPGEYRLDASRLLVEGAAVLRRRAAGTASLPRLLVVDDFQDTTLAGLNFLEALAGAGARLLLVGNPDESVQTFRGSYPEYLFARACDGPLHATPVRVAADAVDDVAAARGDGRPGAVSEPAAGAPRPTYRDIVAARVSLSIPSPEDDPTPLPDRPGKTPRLPGAWPIAPLGAHAPEPSDGSLATALYRSPREELDDVVWRIKRARLDGDAQWNDMAVIAHDNATVRAFGERLRRDGVPVRYSSVTRPLNEEPFVQGLFALIELARLRRRGLDGADMTLRGIAAFARSRVATLMAGPLITTGARPGEGRPARLEVIESAMHALESLSAVIGDDASDAGTTTIGEAESHDTAADGDPAGTGETLAALVRGWRTLTDADRARRDADGTPSAAVPMVDDSLLDPLAADEAPAFGLNALYAMLALDDPRAPADAVVAAVGRVVGTDPQLRAFQRLWLLVDKVAGGLDRLAGDGPQFALALAWDATGVARVWQRAALDNTPEGRAANDRLDAAMRLFQYAEGGTAGHDVVHFIAQVRAMQIEADSLAHIGPVEQAVTLTTPAGAAGRHWAYVWCPAVQQNVWPNLAERNTMFGGEDLADVVLHGGPARGAGSAHDPRLESVLSSEKKSLLVALTRADLRVTVSAVMSDDLTPSDFLYGYLPERYDRGSSRFTEVGGADAGSGAFAGLDADPRGLVAAARVVLATSPAGSDEARDAAAALALLADHGVESADPDNWTYPPHHGGDAAGADLAPGPDAPARPPVVSLSPSSVDRLWECPVCWMLENTFAGPRPSSVATGFGTLIHAVAQRGSEEGLDLPGFMAGESRDRCLKAVTDRLVAIYDELKTDPSDIDDPASRYAAIRKDRTAGETLGHIAAYFTGSNEPDYLGANAKHFETGRLESASCEEEFAARFDLDDILAAVNATPGVETLDRHGLAGLMGLLVGGWPEGMRDDLTVRLTGRIDRMETRLMPDGTERLRLIDYKTGRTPVQNQISNDLQLVCYQLGVTFPEHLADGSPAPRGARALAVAPRIGQCALFHVEHKAAPAESHAPEGLHQPALFSRGSLNADGFTPRSYFREASRILEMPVLDPERPGVVDGTDMGLPDGVTATQWRALASLDGTQALWSLTMIARVFFAAAASRSEHLTAHPTKAHLSHCRMRTVCPACAGEIDTVFETRQA</sequence>
<dbReference type="PROSITE" id="PS51217">
    <property type="entry name" value="UVRD_HELICASE_CTER"/>
    <property type="match status" value="1"/>
</dbReference>
<evidence type="ECO:0000256" key="7">
    <source>
        <dbReference type="ARBA" id="ARBA00022839"/>
    </source>
</evidence>
<evidence type="ECO:0000256" key="10">
    <source>
        <dbReference type="ARBA" id="ARBA00023204"/>
    </source>
</evidence>
<dbReference type="Gene3D" id="3.90.320.10">
    <property type="match status" value="1"/>
</dbReference>
<dbReference type="InterPro" id="IPR038726">
    <property type="entry name" value="PDDEXK_AddAB-type"/>
</dbReference>
<evidence type="ECO:0000256" key="5">
    <source>
        <dbReference type="ARBA" id="ARBA00022801"/>
    </source>
</evidence>
<dbReference type="Pfam" id="PF00580">
    <property type="entry name" value="UvrD-helicase"/>
    <property type="match status" value="1"/>
</dbReference>
<dbReference type="InterPro" id="IPR013986">
    <property type="entry name" value="DExx_box_DNA_helicase_dom_sf"/>
</dbReference>
<dbReference type="EC" id="5.6.2.4" evidence="13"/>
<evidence type="ECO:0000256" key="8">
    <source>
        <dbReference type="ARBA" id="ARBA00022840"/>
    </source>
</evidence>
<organism evidence="17 18">
    <name type="scientific">Bifidobacterium santillanense</name>
    <dbReference type="NCBI Taxonomy" id="2809028"/>
    <lineage>
        <taxon>Bacteria</taxon>
        <taxon>Bacillati</taxon>
        <taxon>Actinomycetota</taxon>
        <taxon>Actinomycetes</taxon>
        <taxon>Bifidobacteriales</taxon>
        <taxon>Bifidobacteriaceae</taxon>
        <taxon>Bifidobacterium</taxon>
    </lineage>
</organism>
<keyword evidence="4" id="KW-0227">DNA damage</keyword>
<evidence type="ECO:0000256" key="6">
    <source>
        <dbReference type="ARBA" id="ARBA00022806"/>
    </source>
</evidence>
<protein>
    <recommendedName>
        <fullName evidence="13">DNA 3'-5' helicase</fullName>
        <ecNumber evidence="13">5.6.2.4</ecNumber>
    </recommendedName>
</protein>
<feature type="domain" description="UvrD-like helicase C-terminal" evidence="16">
    <location>
        <begin position="388"/>
        <end position="810"/>
    </location>
</feature>
<evidence type="ECO:0000256" key="1">
    <source>
        <dbReference type="ARBA" id="ARBA00009922"/>
    </source>
</evidence>
<dbReference type="Gene3D" id="1.10.10.160">
    <property type="match status" value="1"/>
</dbReference>
<dbReference type="Proteomes" id="UP000773064">
    <property type="component" value="Unassembled WGS sequence"/>
</dbReference>
<comment type="catalytic activity">
    <reaction evidence="12">
        <text>Couples ATP hydrolysis with the unwinding of duplex DNA by translocating in the 3'-5' direction.</text>
        <dbReference type="EC" id="5.6.2.4"/>
    </reaction>
</comment>
<dbReference type="InterPro" id="IPR011604">
    <property type="entry name" value="PDDEXK-like_dom_sf"/>
</dbReference>
<keyword evidence="6" id="KW-0347">Helicase</keyword>
<keyword evidence="9" id="KW-0238">DNA-binding</keyword>
<comment type="similarity">
    <text evidence="1">Belongs to the helicase family. UvrD subfamily.</text>
</comment>
<keyword evidence="2" id="KW-0540">Nuclease</keyword>
<dbReference type="InterPro" id="IPR000212">
    <property type="entry name" value="DNA_helicase_UvrD/REP"/>
</dbReference>
<dbReference type="InterPro" id="IPR014016">
    <property type="entry name" value="UvrD-like_ATP-bd"/>
</dbReference>
<comment type="catalytic activity">
    <reaction evidence="14">
        <text>ATP + H2O = ADP + phosphate + H(+)</text>
        <dbReference type="Rhea" id="RHEA:13065"/>
        <dbReference type="ChEBI" id="CHEBI:15377"/>
        <dbReference type="ChEBI" id="CHEBI:15378"/>
        <dbReference type="ChEBI" id="CHEBI:30616"/>
        <dbReference type="ChEBI" id="CHEBI:43474"/>
        <dbReference type="ChEBI" id="CHEBI:456216"/>
        <dbReference type="EC" id="5.6.2.4"/>
    </reaction>
</comment>
<keyword evidence="18" id="KW-1185">Reference proteome</keyword>
<dbReference type="Pfam" id="PF12705">
    <property type="entry name" value="PDDEXK_1"/>
    <property type="match status" value="1"/>
</dbReference>
<keyword evidence="5" id="KW-0378">Hydrolase</keyword>
<reference evidence="17 18" key="1">
    <citation type="journal article" date="2021" name="Environ. Microbiol.">
        <title>Genetic insights into the dark matter of the mammalian gut microbiota through targeted genome reconstruction.</title>
        <authorList>
            <person name="Lugli G.A."/>
            <person name="Alessandri G."/>
            <person name="Milani C."/>
            <person name="Viappiani A."/>
            <person name="Fontana F."/>
            <person name="Tarracchini C."/>
            <person name="Mancabelli L."/>
            <person name="Argentini C."/>
            <person name="Ruiz L."/>
            <person name="Margolles A."/>
            <person name="van Sinderen D."/>
            <person name="Turroni F."/>
            <person name="Ventura M."/>
        </authorList>
    </citation>
    <scope>NUCLEOTIDE SEQUENCE [LARGE SCALE GENOMIC DNA]</scope>
    <source>
        <strain evidence="17 18">MA2</strain>
    </source>
</reference>
<dbReference type="PANTHER" id="PTHR11070:SF59">
    <property type="entry name" value="DNA 3'-5' HELICASE"/>
    <property type="match status" value="1"/>
</dbReference>
<evidence type="ECO:0000256" key="12">
    <source>
        <dbReference type="ARBA" id="ARBA00034617"/>
    </source>
</evidence>
<dbReference type="SUPFAM" id="SSF52540">
    <property type="entry name" value="P-loop containing nucleoside triphosphate hydrolases"/>
    <property type="match status" value="1"/>
</dbReference>
<dbReference type="InterPro" id="IPR014017">
    <property type="entry name" value="DNA_helicase_UvrD-like_C"/>
</dbReference>
<dbReference type="InterPro" id="IPR027417">
    <property type="entry name" value="P-loop_NTPase"/>
</dbReference>
<keyword evidence="3" id="KW-0547">Nucleotide-binding</keyword>
<name>A0ABS5UPP1_9BIFI</name>
<keyword evidence="11" id="KW-0413">Isomerase</keyword>
<evidence type="ECO:0000256" key="15">
    <source>
        <dbReference type="SAM" id="MobiDB-lite"/>
    </source>
</evidence>
<gene>
    <name evidence="17" type="ORF">JS528_05590</name>
</gene>
<evidence type="ECO:0000256" key="14">
    <source>
        <dbReference type="ARBA" id="ARBA00048988"/>
    </source>
</evidence>
<evidence type="ECO:0000313" key="17">
    <source>
        <dbReference type="EMBL" id="MBT1172834.1"/>
    </source>
</evidence>
<dbReference type="Gene3D" id="3.40.50.300">
    <property type="entry name" value="P-loop containing nucleotide triphosphate hydrolases"/>
    <property type="match status" value="3"/>
</dbReference>
<feature type="region of interest" description="Disordered" evidence="15">
    <location>
        <begin position="974"/>
        <end position="1010"/>
    </location>
</feature>
<evidence type="ECO:0000256" key="9">
    <source>
        <dbReference type="ARBA" id="ARBA00023125"/>
    </source>
</evidence>
<evidence type="ECO:0000313" key="18">
    <source>
        <dbReference type="Proteomes" id="UP000773064"/>
    </source>
</evidence>
<comment type="caution">
    <text evidence="17">The sequence shown here is derived from an EMBL/GenBank/DDBJ whole genome shotgun (WGS) entry which is preliminary data.</text>
</comment>
<keyword evidence="8" id="KW-0067">ATP-binding</keyword>
<proteinExistence type="inferred from homology"/>
<evidence type="ECO:0000256" key="3">
    <source>
        <dbReference type="ARBA" id="ARBA00022741"/>
    </source>
</evidence>
<evidence type="ECO:0000256" key="2">
    <source>
        <dbReference type="ARBA" id="ARBA00022722"/>
    </source>
</evidence>
<dbReference type="EMBL" id="JAFEJS010000004">
    <property type="protein sequence ID" value="MBT1172834.1"/>
    <property type="molecule type" value="Genomic_DNA"/>
</dbReference>
<dbReference type="PANTHER" id="PTHR11070">
    <property type="entry name" value="UVRD / RECB / PCRA DNA HELICASE FAMILY MEMBER"/>
    <property type="match status" value="1"/>
</dbReference>
<dbReference type="Gene3D" id="1.10.486.10">
    <property type="entry name" value="PCRA, domain 4"/>
    <property type="match status" value="1"/>
</dbReference>
<keyword evidence="10" id="KW-0234">DNA repair</keyword>
<feature type="region of interest" description="Disordered" evidence="15">
    <location>
        <begin position="389"/>
        <end position="411"/>
    </location>
</feature>
<evidence type="ECO:0000256" key="11">
    <source>
        <dbReference type="ARBA" id="ARBA00023235"/>
    </source>
</evidence>
<evidence type="ECO:0000256" key="4">
    <source>
        <dbReference type="ARBA" id="ARBA00022763"/>
    </source>
</evidence>
<evidence type="ECO:0000259" key="16">
    <source>
        <dbReference type="PROSITE" id="PS51217"/>
    </source>
</evidence>